<name>A0AAW1LFH0_POPJA</name>
<dbReference type="PANTHER" id="PTHR10492:SF57">
    <property type="entry name" value="ATP-DEPENDENT DNA HELICASE"/>
    <property type="match status" value="1"/>
</dbReference>
<keyword evidence="1" id="KW-0067">ATP-binding</keyword>
<dbReference type="Proteomes" id="UP001458880">
    <property type="component" value="Unassembled WGS sequence"/>
</dbReference>
<dbReference type="EMBL" id="JASPKY010000121">
    <property type="protein sequence ID" value="KAK9732221.1"/>
    <property type="molecule type" value="Genomic_DNA"/>
</dbReference>
<dbReference type="InterPro" id="IPR010285">
    <property type="entry name" value="DNA_helicase_pif1-like_DEAD"/>
</dbReference>
<keyword evidence="1" id="KW-0227">DNA damage</keyword>
<sequence>MVAGLSDFGIDDPPEEINMMDDRIDIDEERREANIMVNQLNEGHRNIFDMIIEAINNENEQQRLFYVSGSGRVGKSFLYNSIITHLNTSSIKVRYINSQYRSCHGIAKTRQNCTFTISVISTGVATALLKQGRTVHSRFQLSVPASENSASRITRESEDVGYIREAKLLIWDEVSMTNRLL</sequence>
<dbReference type="SUPFAM" id="SSF52540">
    <property type="entry name" value="P-loop containing nucleoside triphosphate hydrolases"/>
    <property type="match status" value="1"/>
</dbReference>
<keyword evidence="1" id="KW-0233">DNA recombination</keyword>
<dbReference type="EC" id="5.6.2.3" evidence="1"/>
<keyword evidence="1 3" id="KW-0347">Helicase</keyword>
<keyword evidence="4" id="KW-1185">Reference proteome</keyword>
<keyword evidence="1" id="KW-0547">Nucleotide-binding</keyword>
<evidence type="ECO:0000313" key="4">
    <source>
        <dbReference type="Proteomes" id="UP001458880"/>
    </source>
</evidence>
<comment type="similarity">
    <text evidence="1">Belongs to the helicase family.</text>
</comment>
<keyword evidence="1" id="KW-0234">DNA repair</keyword>
<dbReference type="GO" id="GO:0005524">
    <property type="term" value="F:ATP binding"/>
    <property type="evidence" value="ECO:0007669"/>
    <property type="project" value="UniProtKB-KW"/>
</dbReference>
<dbReference type="Pfam" id="PF05970">
    <property type="entry name" value="PIF1"/>
    <property type="match status" value="2"/>
</dbReference>
<comment type="cofactor">
    <cofactor evidence="1">
        <name>Mg(2+)</name>
        <dbReference type="ChEBI" id="CHEBI:18420"/>
    </cofactor>
</comment>
<reference evidence="3 4" key="1">
    <citation type="journal article" date="2024" name="BMC Genomics">
        <title>De novo assembly and annotation of Popillia japonica's genome with initial clues to its potential as an invasive pest.</title>
        <authorList>
            <person name="Cucini C."/>
            <person name="Boschi S."/>
            <person name="Funari R."/>
            <person name="Cardaioli E."/>
            <person name="Iannotti N."/>
            <person name="Marturano G."/>
            <person name="Paoli F."/>
            <person name="Bruttini M."/>
            <person name="Carapelli A."/>
            <person name="Frati F."/>
            <person name="Nardi F."/>
        </authorList>
    </citation>
    <scope>NUCLEOTIDE SEQUENCE [LARGE SCALE GENOMIC DNA]</scope>
    <source>
        <strain evidence="3">DMR45628</strain>
    </source>
</reference>
<feature type="domain" description="DNA helicase Pif1-like DEAD-box helicase" evidence="2">
    <location>
        <begin position="108"/>
        <end position="180"/>
    </location>
</feature>
<keyword evidence="1" id="KW-0378">Hydrolase</keyword>
<dbReference type="InterPro" id="IPR027417">
    <property type="entry name" value="P-loop_NTPase"/>
</dbReference>
<dbReference type="Gene3D" id="3.40.50.300">
    <property type="entry name" value="P-loop containing nucleotide triphosphate hydrolases"/>
    <property type="match status" value="1"/>
</dbReference>
<dbReference type="AlphaFoldDB" id="A0AAW1LFH0"/>
<dbReference type="GO" id="GO:0016787">
    <property type="term" value="F:hydrolase activity"/>
    <property type="evidence" value="ECO:0007669"/>
    <property type="project" value="UniProtKB-KW"/>
</dbReference>
<comment type="caution">
    <text evidence="3">The sequence shown here is derived from an EMBL/GenBank/DDBJ whole genome shotgun (WGS) entry which is preliminary data.</text>
</comment>
<dbReference type="GO" id="GO:0006310">
    <property type="term" value="P:DNA recombination"/>
    <property type="evidence" value="ECO:0007669"/>
    <property type="project" value="UniProtKB-KW"/>
</dbReference>
<dbReference type="GO" id="GO:0006281">
    <property type="term" value="P:DNA repair"/>
    <property type="evidence" value="ECO:0007669"/>
    <property type="project" value="UniProtKB-KW"/>
</dbReference>
<dbReference type="GO" id="GO:0043139">
    <property type="term" value="F:5'-3' DNA helicase activity"/>
    <property type="evidence" value="ECO:0007669"/>
    <property type="project" value="UniProtKB-EC"/>
</dbReference>
<evidence type="ECO:0000313" key="3">
    <source>
        <dbReference type="EMBL" id="KAK9732221.1"/>
    </source>
</evidence>
<dbReference type="GO" id="GO:0000723">
    <property type="term" value="P:telomere maintenance"/>
    <property type="evidence" value="ECO:0007669"/>
    <property type="project" value="InterPro"/>
</dbReference>
<comment type="catalytic activity">
    <reaction evidence="1">
        <text>ATP + H2O = ADP + phosphate + H(+)</text>
        <dbReference type="Rhea" id="RHEA:13065"/>
        <dbReference type="ChEBI" id="CHEBI:15377"/>
        <dbReference type="ChEBI" id="CHEBI:15378"/>
        <dbReference type="ChEBI" id="CHEBI:30616"/>
        <dbReference type="ChEBI" id="CHEBI:43474"/>
        <dbReference type="ChEBI" id="CHEBI:456216"/>
        <dbReference type="EC" id="5.6.2.3"/>
    </reaction>
</comment>
<feature type="domain" description="DNA helicase Pif1-like DEAD-box helicase" evidence="2">
    <location>
        <begin position="39"/>
        <end position="93"/>
    </location>
</feature>
<evidence type="ECO:0000259" key="2">
    <source>
        <dbReference type="Pfam" id="PF05970"/>
    </source>
</evidence>
<evidence type="ECO:0000256" key="1">
    <source>
        <dbReference type="RuleBase" id="RU363044"/>
    </source>
</evidence>
<gene>
    <name evidence="3" type="ORF">QE152_g13073</name>
</gene>
<accession>A0AAW1LFH0</accession>
<proteinExistence type="inferred from homology"/>
<dbReference type="PANTHER" id="PTHR10492">
    <property type="match status" value="1"/>
</dbReference>
<organism evidence="3 4">
    <name type="scientific">Popillia japonica</name>
    <name type="common">Japanese beetle</name>
    <dbReference type="NCBI Taxonomy" id="7064"/>
    <lineage>
        <taxon>Eukaryota</taxon>
        <taxon>Metazoa</taxon>
        <taxon>Ecdysozoa</taxon>
        <taxon>Arthropoda</taxon>
        <taxon>Hexapoda</taxon>
        <taxon>Insecta</taxon>
        <taxon>Pterygota</taxon>
        <taxon>Neoptera</taxon>
        <taxon>Endopterygota</taxon>
        <taxon>Coleoptera</taxon>
        <taxon>Polyphaga</taxon>
        <taxon>Scarabaeiformia</taxon>
        <taxon>Scarabaeidae</taxon>
        <taxon>Rutelinae</taxon>
        <taxon>Popillia</taxon>
    </lineage>
</organism>
<protein>
    <recommendedName>
        <fullName evidence="1">ATP-dependent DNA helicase</fullName>
        <ecNumber evidence="1">5.6.2.3</ecNumber>
    </recommendedName>
</protein>